<organism evidence="4 5">
    <name type="scientific">Paenibacillus septentrionalis</name>
    <dbReference type="NCBI Taxonomy" id="429342"/>
    <lineage>
        <taxon>Bacteria</taxon>
        <taxon>Bacillati</taxon>
        <taxon>Bacillota</taxon>
        <taxon>Bacilli</taxon>
        <taxon>Bacillales</taxon>
        <taxon>Paenibacillaceae</taxon>
        <taxon>Paenibacillus</taxon>
    </lineage>
</organism>
<dbReference type="Pfam" id="PF00395">
    <property type="entry name" value="SLH"/>
    <property type="match status" value="3"/>
</dbReference>
<keyword evidence="1" id="KW-0175">Coiled coil</keyword>
<gene>
    <name evidence="4" type="ORF">ACFP56_17960</name>
</gene>
<dbReference type="InterPro" id="IPR051465">
    <property type="entry name" value="Cell_Envelope_Struct_Comp"/>
</dbReference>
<evidence type="ECO:0000256" key="2">
    <source>
        <dbReference type="SAM" id="MobiDB-lite"/>
    </source>
</evidence>
<feature type="domain" description="SLH" evidence="3">
    <location>
        <begin position="619"/>
        <end position="679"/>
    </location>
</feature>
<dbReference type="InterPro" id="IPR001119">
    <property type="entry name" value="SLH_dom"/>
</dbReference>
<dbReference type="PROSITE" id="PS51272">
    <property type="entry name" value="SLH"/>
    <property type="match status" value="3"/>
</dbReference>
<dbReference type="Gene3D" id="1.20.1270.70">
    <property type="entry name" value="Designed single chain three-helix bundle"/>
    <property type="match status" value="4"/>
</dbReference>
<accession>A0ABW1V9R6</accession>
<name>A0ABW1V9R6_9BACL</name>
<feature type="coiled-coil region" evidence="1">
    <location>
        <begin position="33"/>
        <end position="67"/>
    </location>
</feature>
<dbReference type="PANTHER" id="PTHR43308">
    <property type="entry name" value="OUTER MEMBRANE PROTEIN ALPHA-RELATED"/>
    <property type="match status" value="1"/>
</dbReference>
<keyword evidence="5" id="KW-1185">Reference proteome</keyword>
<sequence>KTLLKAKADEIDEAIEAGELKEEAYTEASWQALEEALTEAKKVLADEDATQEEVDAALEALENAHEKLVPAPVVPSVDKTLLKAKADEIDETIEAGELKEEAYTADSWQALEEALTEAKKVLADEDATQEEVDAAREALENAHEKLVPAPVVPNVDKTLLKAKADEIDEAIEAAELKGADYTEASWQALEEALTEAKKVLADEDATQEQVNEALAALEKAHKELVEVEEPTAPAVDKTALQAKAEAIDEAIEAGTLKGADYTADSWKALQAAQAAAKAVLADANATQAEVDSALAALSDAYAKLVKAPTSPGNGGGTVPTPAPTPTPTPESPIISTADGSKVPFASASTVQTGDRSQITIKVERDKLSELLNEGTGQKLGIQVPGSGDVDVQGLTVEDLKKLIDTGSSLDIEDLLAIYPVPADQLKLDEIVSQFGNTPLSEIEVNIKIKRSSEALANLATEQVAAKGYELLVHPVEIDLTFTHDGQTNQADLLAGYAVKYIALPEGIDPNRITTGVVIKPDGTVLHVPTVVTKFNNRYFALINDLRSYGTYSVIWNPRDLNDVKTHWAKDSVNNMAARLVIEGTGNNNFTPDRVITRSEFAVFIVRGLGLMHLDVEQNKFHDVSTAIWFHDAVTIANDFGIVLGYNDGAFRGDLEITREQGMAMIYRSFQLINPEASMSEDQINSVLSTYDDAHKIAPWAKEAIAMLISQGITEGKNEQLLDPKGEMTRAEAAALIQRLLKATQLID</sequence>
<dbReference type="Pfam" id="PF07554">
    <property type="entry name" value="FIVAR"/>
    <property type="match status" value="4"/>
</dbReference>
<reference evidence="5" key="1">
    <citation type="journal article" date="2019" name="Int. J. Syst. Evol. Microbiol.">
        <title>The Global Catalogue of Microorganisms (GCM) 10K type strain sequencing project: providing services to taxonomists for standard genome sequencing and annotation.</title>
        <authorList>
            <consortium name="The Broad Institute Genomics Platform"/>
            <consortium name="The Broad Institute Genome Sequencing Center for Infectious Disease"/>
            <person name="Wu L."/>
            <person name="Ma J."/>
        </authorList>
    </citation>
    <scope>NUCLEOTIDE SEQUENCE [LARGE SCALE GENOMIC DNA]</scope>
    <source>
        <strain evidence="5">PCU 280</strain>
    </source>
</reference>
<feature type="domain" description="SLH" evidence="3">
    <location>
        <begin position="687"/>
        <end position="747"/>
    </location>
</feature>
<evidence type="ECO:0000313" key="4">
    <source>
        <dbReference type="EMBL" id="MFC6334517.1"/>
    </source>
</evidence>
<feature type="compositionally biased region" description="Pro residues" evidence="2">
    <location>
        <begin position="320"/>
        <end position="330"/>
    </location>
</feature>
<protein>
    <submittedName>
        <fullName evidence="4">S-layer homology domain-containing protein</fullName>
    </submittedName>
</protein>
<dbReference type="RefSeq" id="WP_379237124.1">
    <property type="nucleotide sequence ID" value="NZ_JBHSTE010000006.1"/>
</dbReference>
<dbReference type="Proteomes" id="UP001596233">
    <property type="component" value="Unassembled WGS sequence"/>
</dbReference>
<dbReference type="PANTHER" id="PTHR43308:SF5">
    <property type="entry name" value="S-LAYER PROTEIN _ PEPTIDOGLYCAN ENDO-BETA-N-ACETYLGLUCOSAMINIDASE"/>
    <property type="match status" value="1"/>
</dbReference>
<proteinExistence type="predicted"/>
<evidence type="ECO:0000313" key="5">
    <source>
        <dbReference type="Proteomes" id="UP001596233"/>
    </source>
</evidence>
<feature type="domain" description="SLH" evidence="3">
    <location>
        <begin position="555"/>
        <end position="618"/>
    </location>
</feature>
<feature type="region of interest" description="Disordered" evidence="2">
    <location>
        <begin position="308"/>
        <end position="339"/>
    </location>
</feature>
<dbReference type="EMBL" id="JBHSTE010000006">
    <property type="protein sequence ID" value="MFC6334517.1"/>
    <property type="molecule type" value="Genomic_DNA"/>
</dbReference>
<evidence type="ECO:0000256" key="1">
    <source>
        <dbReference type="SAM" id="Coils"/>
    </source>
</evidence>
<evidence type="ECO:0000259" key="3">
    <source>
        <dbReference type="PROSITE" id="PS51272"/>
    </source>
</evidence>
<comment type="caution">
    <text evidence="4">The sequence shown here is derived from an EMBL/GenBank/DDBJ whole genome shotgun (WGS) entry which is preliminary data.</text>
</comment>
<feature type="non-terminal residue" evidence="4">
    <location>
        <position position="1"/>
    </location>
</feature>
<feature type="coiled-coil region" evidence="1">
    <location>
        <begin position="111"/>
        <end position="227"/>
    </location>
</feature>